<comment type="caution">
    <text evidence="7">The sequence shown here is derived from an EMBL/GenBank/DDBJ whole genome shotgun (WGS) entry which is preliminary data.</text>
</comment>
<reference evidence="7" key="2">
    <citation type="submission" date="2021-04" db="EMBL/GenBank/DDBJ databases">
        <authorList>
            <person name="Gilroy R."/>
        </authorList>
    </citation>
    <scope>NUCLEOTIDE SEQUENCE</scope>
    <source>
        <strain evidence="7">B5_2728</strain>
    </source>
</reference>
<keyword evidence="3 6" id="KW-0812">Transmembrane</keyword>
<dbReference type="InterPro" id="IPR006214">
    <property type="entry name" value="Bax_inhibitor_1-related"/>
</dbReference>
<evidence type="ECO:0000256" key="6">
    <source>
        <dbReference type="RuleBase" id="RU004379"/>
    </source>
</evidence>
<name>A0A948T2U5_9FIRM</name>
<dbReference type="AlphaFoldDB" id="A0A948T2U5"/>
<organism evidence="7 8">
    <name type="scientific">Candidatus Allofournierella pullistercoris</name>
    <dbReference type="NCBI Taxonomy" id="2838597"/>
    <lineage>
        <taxon>Bacteria</taxon>
        <taxon>Bacillati</taxon>
        <taxon>Bacillota</taxon>
        <taxon>Clostridia</taxon>
        <taxon>Eubacteriales</taxon>
        <taxon>Oscillospiraceae</taxon>
        <taxon>Allofournierella</taxon>
    </lineage>
</organism>
<evidence type="ECO:0000256" key="4">
    <source>
        <dbReference type="ARBA" id="ARBA00022989"/>
    </source>
</evidence>
<feature type="transmembrane region" description="Helical" evidence="6">
    <location>
        <begin position="91"/>
        <end position="108"/>
    </location>
</feature>
<protein>
    <submittedName>
        <fullName evidence="7">Bax inhibitor-1/YccA family protein</fullName>
    </submittedName>
</protein>
<comment type="similarity">
    <text evidence="2 6">Belongs to the BI1 family.</text>
</comment>
<feature type="transmembrane region" description="Helical" evidence="6">
    <location>
        <begin position="61"/>
        <end position="79"/>
    </location>
</feature>
<feature type="transmembrane region" description="Helical" evidence="6">
    <location>
        <begin position="209"/>
        <end position="231"/>
    </location>
</feature>
<feature type="transmembrane region" description="Helical" evidence="6">
    <location>
        <begin position="146"/>
        <end position="162"/>
    </location>
</feature>
<keyword evidence="5 6" id="KW-0472">Membrane</keyword>
<dbReference type="PANTHER" id="PTHR23291">
    <property type="entry name" value="BAX INHIBITOR-RELATED"/>
    <property type="match status" value="1"/>
</dbReference>
<evidence type="ECO:0000256" key="1">
    <source>
        <dbReference type="ARBA" id="ARBA00004141"/>
    </source>
</evidence>
<dbReference type="Proteomes" id="UP000713596">
    <property type="component" value="Unassembled WGS sequence"/>
</dbReference>
<keyword evidence="4 6" id="KW-1133">Transmembrane helix</keyword>
<comment type="subcellular location">
    <subcellularLocation>
        <location evidence="1">Membrane</location>
        <topology evidence="1">Multi-pass membrane protein</topology>
    </subcellularLocation>
</comment>
<evidence type="ECO:0000256" key="5">
    <source>
        <dbReference type="ARBA" id="ARBA00023136"/>
    </source>
</evidence>
<proteinExistence type="inferred from homology"/>
<reference evidence="7" key="1">
    <citation type="journal article" date="2021" name="PeerJ">
        <title>Extensive microbial diversity within the chicken gut microbiome revealed by metagenomics and culture.</title>
        <authorList>
            <person name="Gilroy R."/>
            <person name="Ravi A."/>
            <person name="Getino M."/>
            <person name="Pursley I."/>
            <person name="Horton D.L."/>
            <person name="Alikhan N.F."/>
            <person name="Baker D."/>
            <person name="Gharbi K."/>
            <person name="Hall N."/>
            <person name="Watson M."/>
            <person name="Adriaenssens E.M."/>
            <person name="Foster-Nyarko E."/>
            <person name="Jarju S."/>
            <person name="Secka A."/>
            <person name="Antonio M."/>
            <person name="Oren A."/>
            <person name="Chaudhuri R.R."/>
            <person name="La Ragione R."/>
            <person name="Hildebrand F."/>
            <person name="Pallen M.J."/>
        </authorList>
    </citation>
    <scope>NUCLEOTIDE SEQUENCE</scope>
    <source>
        <strain evidence="7">B5_2728</strain>
    </source>
</reference>
<feature type="transmembrane region" description="Helical" evidence="6">
    <location>
        <begin position="168"/>
        <end position="185"/>
    </location>
</feature>
<dbReference type="GO" id="GO:0016020">
    <property type="term" value="C:membrane"/>
    <property type="evidence" value="ECO:0007669"/>
    <property type="project" value="UniProtKB-SubCell"/>
</dbReference>
<accession>A0A948T2U5</accession>
<evidence type="ECO:0000256" key="3">
    <source>
        <dbReference type="ARBA" id="ARBA00022692"/>
    </source>
</evidence>
<dbReference type="Pfam" id="PF01027">
    <property type="entry name" value="Bax1-I"/>
    <property type="match status" value="1"/>
</dbReference>
<dbReference type="EMBL" id="JAHLFP010000031">
    <property type="protein sequence ID" value="MBU3806059.1"/>
    <property type="molecule type" value="Genomic_DNA"/>
</dbReference>
<sequence length="235" mass="26296">MDLHQSEWNSGNQSVYYETMSGYTTKTFMWMFLGLLTTFGVALACFVTNVAYYLFSIPSMFILLALVELGVVIAFTAMIHKASVATARALFFTYAAVNGVVFSSYLWLYELGDILLAFVSAAFYFGIMAAYGYFTKKDLSGWRTPLMIGLIAMLVVGLLGMFLGGMMVAIYCMAGVVIFACYTAYDTQKIKDYYIATAGQEELAKKASIYAALNLYLDFINLFLYLLRIFARNKD</sequence>
<dbReference type="PANTHER" id="PTHR23291:SF50">
    <property type="entry name" value="PROTEIN LIFEGUARD 4"/>
    <property type="match status" value="1"/>
</dbReference>
<dbReference type="CDD" id="cd10432">
    <property type="entry name" value="BI-1-like_bacterial"/>
    <property type="match status" value="1"/>
</dbReference>
<evidence type="ECO:0000313" key="8">
    <source>
        <dbReference type="Proteomes" id="UP000713596"/>
    </source>
</evidence>
<evidence type="ECO:0000256" key="2">
    <source>
        <dbReference type="ARBA" id="ARBA00010350"/>
    </source>
</evidence>
<feature type="transmembrane region" description="Helical" evidence="6">
    <location>
        <begin position="30"/>
        <end position="55"/>
    </location>
</feature>
<gene>
    <name evidence="7" type="ORF">H9882_04110</name>
</gene>
<feature type="transmembrane region" description="Helical" evidence="6">
    <location>
        <begin position="114"/>
        <end position="134"/>
    </location>
</feature>
<evidence type="ECO:0000313" key="7">
    <source>
        <dbReference type="EMBL" id="MBU3806059.1"/>
    </source>
</evidence>